<feature type="compositionally biased region" description="Basic and acidic residues" evidence="1">
    <location>
        <begin position="46"/>
        <end position="61"/>
    </location>
</feature>
<evidence type="ECO:0000313" key="4">
    <source>
        <dbReference type="Proteomes" id="UP000276899"/>
    </source>
</evidence>
<sequence length="236" mass="25190">MRTRRLITALAAASLAVGLCACEEQATAGEDATASQSRGAEESPDEGSKESPDEGSKETPGKDTSASPKETSGAAEAKAIEPVVFTDTELGLTQTCDQIIEDFDAPVYKAEYDTDRTLYLLHCSFEFTGDVGVDVRTINNVTLRNDDNPVGDGNAVFSTDLEEDYRAAGLDGISFDEYGKASTTAWVAIQVLELDGKAMPLPEGATTVSYDRQALQNTDTGEIYEAHTDTAKLVIK</sequence>
<feature type="signal peptide" evidence="2">
    <location>
        <begin position="1"/>
        <end position="21"/>
    </location>
</feature>
<proteinExistence type="predicted"/>
<gene>
    <name evidence="3" type="ORF">NCTC11923_00604</name>
</gene>
<evidence type="ECO:0008006" key="5">
    <source>
        <dbReference type="Google" id="ProtNLM"/>
    </source>
</evidence>
<dbReference type="PROSITE" id="PS51257">
    <property type="entry name" value="PROKAR_LIPOPROTEIN"/>
    <property type="match status" value="1"/>
</dbReference>
<evidence type="ECO:0000256" key="1">
    <source>
        <dbReference type="SAM" id="MobiDB-lite"/>
    </source>
</evidence>
<evidence type="ECO:0000256" key="2">
    <source>
        <dbReference type="SAM" id="SignalP"/>
    </source>
</evidence>
<feature type="region of interest" description="Disordered" evidence="1">
    <location>
        <begin position="26"/>
        <end position="80"/>
    </location>
</feature>
<dbReference type="STRING" id="1278298.GCA_000428685_00127"/>
<dbReference type="KEGG" id="asla:NCTC11923_00604"/>
<keyword evidence="4" id="KW-1185">Reference proteome</keyword>
<name>A0A448KAN3_9ACTO</name>
<reference evidence="3 4" key="1">
    <citation type="submission" date="2018-12" db="EMBL/GenBank/DDBJ databases">
        <authorList>
            <consortium name="Pathogen Informatics"/>
        </authorList>
    </citation>
    <scope>NUCLEOTIDE SEQUENCE [LARGE SCALE GENOMIC DNA]</scope>
    <source>
        <strain evidence="3 4">NCTC11923</strain>
    </source>
</reference>
<protein>
    <recommendedName>
        <fullName evidence="5">Lipoprotein</fullName>
    </recommendedName>
</protein>
<evidence type="ECO:0000313" key="3">
    <source>
        <dbReference type="EMBL" id="VEG73987.1"/>
    </source>
</evidence>
<dbReference type="AlphaFoldDB" id="A0A448KAN3"/>
<organism evidence="3 4">
    <name type="scientific">Actinomyces slackii</name>
    <dbReference type="NCBI Taxonomy" id="52774"/>
    <lineage>
        <taxon>Bacteria</taxon>
        <taxon>Bacillati</taxon>
        <taxon>Actinomycetota</taxon>
        <taxon>Actinomycetes</taxon>
        <taxon>Actinomycetales</taxon>
        <taxon>Actinomycetaceae</taxon>
        <taxon>Actinomyces</taxon>
    </lineage>
</organism>
<feature type="chain" id="PRO_5019588567" description="Lipoprotein" evidence="2">
    <location>
        <begin position="22"/>
        <end position="236"/>
    </location>
</feature>
<dbReference type="Proteomes" id="UP000276899">
    <property type="component" value="Chromosome"/>
</dbReference>
<keyword evidence="2" id="KW-0732">Signal</keyword>
<dbReference type="RefSeq" id="WP_026426307.1">
    <property type="nucleotide sequence ID" value="NZ_CBCRWE010000005.1"/>
</dbReference>
<accession>A0A448KAN3</accession>
<dbReference type="EMBL" id="LR134363">
    <property type="protein sequence ID" value="VEG73987.1"/>
    <property type="molecule type" value="Genomic_DNA"/>
</dbReference>